<feature type="compositionally biased region" description="Basic and acidic residues" evidence="1">
    <location>
        <begin position="235"/>
        <end position="249"/>
    </location>
</feature>
<feature type="region of interest" description="Disordered" evidence="1">
    <location>
        <begin position="185"/>
        <end position="253"/>
    </location>
</feature>
<feature type="non-terminal residue" evidence="2">
    <location>
        <position position="1"/>
    </location>
</feature>
<accession>A0A026VRH4</accession>
<dbReference type="Proteomes" id="UP000053097">
    <property type="component" value="Unassembled WGS sequence"/>
</dbReference>
<feature type="compositionally biased region" description="Basic and acidic residues" evidence="1">
    <location>
        <begin position="154"/>
        <end position="163"/>
    </location>
</feature>
<evidence type="ECO:0000256" key="1">
    <source>
        <dbReference type="SAM" id="MobiDB-lite"/>
    </source>
</evidence>
<evidence type="ECO:0000313" key="2">
    <source>
        <dbReference type="EMBL" id="EZA46373.1"/>
    </source>
</evidence>
<dbReference type="EMBL" id="KK111528">
    <property type="protein sequence ID" value="EZA46373.1"/>
    <property type="molecule type" value="Genomic_DNA"/>
</dbReference>
<gene>
    <name evidence="2" type="ORF">X777_00225</name>
</gene>
<evidence type="ECO:0000313" key="3">
    <source>
        <dbReference type="Proteomes" id="UP000053097"/>
    </source>
</evidence>
<keyword evidence="3" id="KW-1185">Reference proteome</keyword>
<feature type="compositionally biased region" description="Basic and acidic residues" evidence="1">
    <location>
        <begin position="205"/>
        <end position="218"/>
    </location>
</feature>
<sequence>RERERERERCQAAEARIAHFTKCLSFFSSHSRVQHPLRRALVSLTISFLPHPPRIPLFRSLSQPREEQQRASRVQRRLAQSGGALKRGEQYRAVAASSVVDEGAWESCDEREKDRGWLQVADESERERSRARRPIRERKEGATTSGAARRERRKGGGESERVHVFSTSTQPGWRRIAAQCSSNGAALRRDHAAAPCATDRPISGTRERIIVGEKRRSSEGASSQHPSQGGGTTEDSARAARARAEDVRSAMENPSLTRDRGCIRERVLREARAVLGLLVEVLPLVLPSSCVHRWSQFFGFAARVTVREREQRANGPPPLSVMRFYEGHEVSRPIPCYQDRRYCSRSITRPGCLRPGVDQLVYQIR</sequence>
<dbReference type="AlphaFoldDB" id="A0A026VRH4"/>
<proteinExistence type="predicted"/>
<name>A0A026VRH4_OOCBI</name>
<protein>
    <submittedName>
        <fullName evidence="2">Uncharacterized protein</fullName>
    </submittedName>
</protein>
<reference evidence="2 3" key="1">
    <citation type="journal article" date="2014" name="Curr. Biol.">
        <title>The genome of the clonal raider ant Cerapachys biroi.</title>
        <authorList>
            <person name="Oxley P.R."/>
            <person name="Ji L."/>
            <person name="Fetter-Pruneda I."/>
            <person name="McKenzie S.K."/>
            <person name="Li C."/>
            <person name="Hu H."/>
            <person name="Zhang G."/>
            <person name="Kronauer D.J."/>
        </authorList>
    </citation>
    <scope>NUCLEOTIDE SEQUENCE [LARGE SCALE GENOMIC DNA]</scope>
</reference>
<feature type="region of interest" description="Disordered" evidence="1">
    <location>
        <begin position="119"/>
        <end position="170"/>
    </location>
</feature>
<organism evidence="2 3">
    <name type="scientific">Ooceraea biroi</name>
    <name type="common">Clonal raider ant</name>
    <name type="synonym">Cerapachys biroi</name>
    <dbReference type="NCBI Taxonomy" id="2015173"/>
    <lineage>
        <taxon>Eukaryota</taxon>
        <taxon>Metazoa</taxon>
        <taxon>Ecdysozoa</taxon>
        <taxon>Arthropoda</taxon>
        <taxon>Hexapoda</taxon>
        <taxon>Insecta</taxon>
        <taxon>Pterygota</taxon>
        <taxon>Neoptera</taxon>
        <taxon>Endopterygota</taxon>
        <taxon>Hymenoptera</taxon>
        <taxon>Apocrita</taxon>
        <taxon>Aculeata</taxon>
        <taxon>Formicoidea</taxon>
        <taxon>Formicidae</taxon>
        <taxon>Dorylinae</taxon>
        <taxon>Ooceraea</taxon>
    </lineage>
</organism>